<evidence type="ECO:0000313" key="2">
    <source>
        <dbReference type="EMBL" id="KAK8871775.1"/>
    </source>
</evidence>
<feature type="transmembrane region" description="Helical" evidence="1">
    <location>
        <begin position="212"/>
        <end position="231"/>
    </location>
</feature>
<accession>A0ABR2J1J5</accession>
<reference evidence="2 3" key="1">
    <citation type="submission" date="2024-04" db="EMBL/GenBank/DDBJ databases">
        <title>Tritrichomonas musculus Genome.</title>
        <authorList>
            <person name="Alves-Ferreira E."/>
            <person name="Grigg M."/>
            <person name="Lorenzi H."/>
            <person name="Galac M."/>
        </authorList>
    </citation>
    <scope>NUCLEOTIDE SEQUENCE [LARGE SCALE GENOMIC DNA]</scope>
    <source>
        <strain evidence="2 3">EAF2021</strain>
    </source>
</reference>
<feature type="transmembrane region" description="Helical" evidence="1">
    <location>
        <begin position="268"/>
        <end position="286"/>
    </location>
</feature>
<protein>
    <recommendedName>
        <fullName evidence="4">Piezo non-specific cation channel R-Ras-binding domain-containing protein</fullName>
    </recommendedName>
</protein>
<feature type="transmembrane region" description="Helical" evidence="1">
    <location>
        <begin position="142"/>
        <end position="168"/>
    </location>
</feature>
<keyword evidence="3" id="KW-1185">Reference proteome</keyword>
<feature type="transmembrane region" description="Helical" evidence="1">
    <location>
        <begin position="188"/>
        <end position="206"/>
    </location>
</feature>
<organism evidence="2 3">
    <name type="scientific">Tritrichomonas musculus</name>
    <dbReference type="NCBI Taxonomy" id="1915356"/>
    <lineage>
        <taxon>Eukaryota</taxon>
        <taxon>Metamonada</taxon>
        <taxon>Parabasalia</taxon>
        <taxon>Tritrichomonadida</taxon>
        <taxon>Tritrichomonadidae</taxon>
        <taxon>Tritrichomonas</taxon>
    </lineage>
</organism>
<evidence type="ECO:0000313" key="3">
    <source>
        <dbReference type="Proteomes" id="UP001470230"/>
    </source>
</evidence>
<feature type="transmembrane region" description="Helical" evidence="1">
    <location>
        <begin position="243"/>
        <end position="262"/>
    </location>
</feature>
<feature type="transmembrane region" description="Helical" evidence="1">
    <location>
        <begin position="52"/>
        <end position="76"/>
    </location>
</feature>
<gene>
    <name evidence="2" type="ORF">M9Y10_007516</name>
</gene>
<feature type="transmembrane region" description="Helical" evidence="1">
    <location>
        <begin position="836"/>
        <end position="860"/>
    </location>
</feature>
<feature type="transmembrane region" description="Helical" evidence="1">
    <location>
        <begin position="1291"/>
        <end position="1315"/>
    </location>
</feature>
<proteinExistence type="predicted"/>
<feature type="transmembrane region" description="Helical" evidence="1">
    <location>
        <begin position="12"/>
        <end position="32"/>
    </location>
</feature>
<feature type="transmembrane region" description="Helical" evidence="1">
    <location>
        <begin position="1069"/>
        <end position="1090"/>
    </location>
</feature>
<name>A0ABR2J1J5_9EUKA</name>
<evidence type="ECO:0008006" key="4">
    <source>
        <dbReference type="Google" id="ProtNLM"/>
    </source>
</evidence>
<keyword evidence="1" id="KW-0472">Membrane</keyword>
<dbReference type="Proteomes" id="UP001470230">
    <property type="component" value="Unassembled WGS sequence"/>
</dbReference>
<sequence>MKCPFRSYFNWLILVVYLTQLSFIFICCMKPSEIFDTSQDSSFWDYFESAWLYPPWIFGSKTLMMDSIFFFCINLIPFGIIGYSQTHIKKFNHQKHVNFWCSLVIRSFQQILTPIMAIPMTFRLSYLIEQIFLEKITNDFKMILSFVIAIINIFLHIIHTYFSSLFLIPIDFVIHSKADFYDGKYMTLLHLIRIIISISSFMFSYIKNGVVASIFIGIIFFICILTLYFRLTIQAHVSPIGQYLEVLPFFVCPFMVLFRYFIKNNFYSFFFLLSLFLFFGILFRFLTHFMVKQSLKAFSPFIKQSKPNNSNNINIDNEDVNSVIRNGNNDDIAPTFIIGSVITVIRIVASECCDPDCLLRFLEFQKKSSGLKNSYVIEVVRFLALFPSRRKECLRVLKNFHSKSNFNSFTVFIFKKILKSLDEIESTEKNLVCLNNFYRSFLVHKHLFWVARKEKKYFIASKEALSAAYFHIEVKNEFHYLLKRYTYDSFLHYYYADFCLSACGDFESYLKECQIARMLDCRYYPNSSYNNNNSSSNNSFDFNKIDKNNVIVDPLLHPMSINNPKILQFCSLEETKINIHSSNQSDFELASAKEASKKYEKSKPVATFLNEKKYLIPLLSILHIYIPMTLFLYVMGELYIKDHQIHEKSKELYEISVQLLNTYYIASSAVYLPYLSNGYTKNQGNGTYQAKLRNLTFKYLKNHKKLKKEKMKPSLYDYLDLNSINNGQERFFLTSKLNESDTKLMQTFFDFPFYSIDYYSGIQPLGNMTGGMLFIFERYISHYMLQNYSIQQVLDTISIDLDNFIKDIFRSVYIQTLEIKNSVIILREISKDDLNGFYICKVAIVTICIFSVISCVVYIFQVNCIYRNDDIKIDFLSSDHVFSIFLLQESKKAWELLREYVESSSDVTTEISIPSARSSVNLSNQFNILHDSNNIAIAKSNSYASRSNKMELDEFTLSQQNQTEMNNYKEPLLDMTVNGHDFNKDLRSLPNSNTYIKIKSSKNKMKFGFREQEKKEEMTRYESNYYTSCYDGDNNDDEDNRNDNNDDICKQAIEISKATEKEGFLSCPYFHLVILMFAPLVFTIIIIAMFQIPLVIRAHLQEETFQNILKGESMANHSLIMLNATFDILEKRAGIRIKKNTTISAPKYEKYNEINLSNFSYSLNENHQYSIEDGKIHFHAEHNESSDECKLDSSWDDVNNGNTTFERALSEILCDLKDLNQFQAEKCYEFFDIVCMSVETALKTAIDQKTQPPEIASKCIPFIFLFSWNLFNDLFFSGVSELFANKMSNGTSFIVATLLLMLTFVHLSFSQAILLKKAFNSLFHFPDDFLKQPTEEPKNTSKSWKTKLPQNALVVTSLTESDEIYSVSDNSKEIINRNLNDLISLKMSEIFVKVPINDDNLCEFSITDKKKKTFRFSTEEIGCLTKTVLIEENLPIVDNSGEQLCLQKLHGFIPPHFAELYGKNDQYEFNFVQNFIICVRISDSISPQMVEKCFNAANHLSQNSISINIVSVDGQMITFSSISKCKLIVILLLLRDFIDLVLRNTKENNCIYSIYVHYIDEFKISVIDDDDEPYLRLQPFDQNYFKIRLFQIENGKIAFSETAKQSYPLISKITEKDSIIVDFEGNNEPIFVFSINQLETKIVI</sequence>
<comment type="caution">
    <text evidence="2">The sequence shown here is derived from an EMBL/GenBank/DDBJ whole genome shotgun (WGS) entry which is preliminary data.</text>
</comment>
<dbReference type="EMBL" id="JAPFFF010000013">
    <property type="protein sequence ID" value="KAK8871775.1"/>
    <property type="molecule type" value="Genomic_DNA"/>
</dbReference>
<keyword evidence="1" id="KW-0812">Transmembrane</keyword>
<feature type="transmembrane region" description="Helical" evidence="1">
    <location>
        <begin position="614"/>
        <end position="635"/>
    </location>
</feature>
<keyword evidence="1" id="KW-1133">Transmembrane helix</keyword>
<evidence type="ECO:0000256" key="1">
    <source>
        <dbReference type="SAM" id="Phobius"/>
    </source>
</evidence>